<organism evidence="2 3">
    <name type="scientific">Kribbella jejuensis</name>
    <dbReference type="NCBI Taxonomy" id="236068"/>
    <lineage>
        <taxon>Bacteria</taxon>
        <taxon>Bacillati</taxon>
        <taxon>Actinomycetota</taxon>
        <taxon>Actinomycetes</taxon>
        <taxon>Propionibacteriales</taxon>
        <taxon>Kribbellaceae</taxon>
        <taxon>Kribbella</taxon>
    </lineage>
</organism>
<gene>
    <name evidence="2" type="ORF">FB475_2745</name>
</gene>
<dbReference type="AlphaFoldDB" id="A0A542ETA8"/>
<evidence type="ECO:0000313" key="3">
    <source>
        <dbReference type="Proteomes" id="UP000316298"/>
    </source>
</evidence>
<keyword evidence="3" id="KW-1185">Reference proteome</keyword>
<protein>
    <recommendedName>
        <fullName evidence="1">N,N-dimethylformamidase beta subunit-like C-terminal domain-containing protein</fullName>
    </recommendedName>
</protein>
<dbReference type="Pfam" id="PF20254">
    <property type="entry name" value="DMFA2_C"/>
    <property type="match status" value="1"/>
</dbReference>
<proteinExistence type="predicted"/>
<dbReference type="Proteomes" id="UP000316298">
    <property type="component" value="Unassembled WGS sequence"/>
</dbReference>
<reference evidence="2 3" key="1">
    <citation type="submission" date="2019-06" db="EMBL/GenBank/DDBJ databases">
        <title>Sequencing the genomes of 1000 actinobacteria strains.</title>
        <authorList>
            <person name="Klenk H.-P."/>
        </authorList>
    </citation>
    <scope>NUCLEOTIDE SEQUENCE [LARGE SCALE GENOMIC DNA]</scope>
    <source>
        <strain evidence="2 3">DSM 17305</strain>
    </source>
</reference>
<name>A0A542ETA8_9ACTN</name>
<comment type="caution">
    <text evidence="2">The sequence shown here is derived from an EMBL/GenBank/DDBJ whole genome shotgun (WGS) entry which is preliminary data.</text>
</comment>
<evidence type="ECO:0000259" key="1">
    <source>
        <dbReference type="Pfam" id="PF20254"/>
    </source>
</evidence>
<dbReference type="EMBL" id="VFMM01000001">
    <property type="protein sequence ID" value="TQJ18599.1"/>
    <property type="molecule type" value="Genomic_DNA"/>
</dbReference>
<sequence>MKCTVTSAVTSTGASAVTSTVARTVASTWVRRVALVTAGLLASATLTVIQPAAAIVAGVAISAATASNGTTTLSYRATATRAGTLRYIVVSVPAGSGGRITSVNGSVRTVSPGVLLWRPIRTTSIVVGARFSIPFYGVRLPSGSPWTLSFRATSTTGNVLSAGTGTLVRPADVRITATRPIPGSTTALTYAGTVGRPGVLGSVRMKLPTGARGTLTSVNGTLSAASGYATWRPRAPITVRGGTRLAIPVYGVVLSKYGGIMQLGMTATASTGTQLMGGTGTLALIAPPAPMPTVLAGSFPTIPAGCPSSWPATTAENAKPGTGAWVIPASMNGPLAAYLTKVSATCGTTVGLKVTSGRPVSVVAYRMGYYQGLGAREIWRRNGVPTVVQPAPTIGGAANGHPLRMASAANWSTTLTIAVDRNWVPGTYLIKVSDGRYAAYAPLTVRDDTGHKHALLIQQGTTTWEAYNWYGGRSFYSSPTTGSGRLTFDRPYAEGQGSGEFLPLEQGLIAWAESRGLDVTYWTDNDLDQYGGQLAARAATIFLPGHDEYYSLRMRASLSQAIKRGVNVASFGANATYRRITFTDSTRRAWDIDRYTAGLNSTLWRYLGDAYASQPLLGAEYGCGVLAGNLRTGSNWLFQGVPAGTVVPGFLAGEVDYVWPGLYKQPGLSIVAAGTATCRTSGRSTAMHATAFVAPSGARVFNGSTFAYGCFLVRRCPSNLGIPAESVASRQVVTTMVANIANWVGRGILTASAATTAELRVAVPRQSLAVGDK</sequence>
<dbReference type="InterPro" id="IPR046540">
    <property type="entry name" value="DMFA2_C"/>
</dbReference>
<evidence type="ECO:0000313" key="2">
    <source>
        <dbReference type="EMBL" id="TQJ18599.1"/>
    </source>
</evidence>
<accession>A0A542ETA8</accession>
<feature type="domain" description="N,N-dimethylformamidase beta subunit-like C-terminal" evidence="1">
    <location>
        <begin position="362"/>
        <end position="713"/>
    </location>
</feature>